<dbReference type="Gene3D" id="1.10.150.20">
    <property type="entry name" value="5' to 3' exonuclease, C-terminal subdomain"/>
    <property type="match status" value="1"/>
</dbReference>
<gene>
    <name evidence="3" type="ORF">GARC_4145</name>
</gene>
<dbReference type="RefSeq" id="WP_007623677.1">
    <property type="nucleotide sequence ID" value="NZ_BAEO01000060.1"/>
</dbReference>
<evidence type="ECO:0000256" key="2">
    <source>
        <dbReference type="SAM" id="MobiDB-lite"/>
    </source>
</evidence>
<dbReference type="Pfam" id="PF14520">
    <property type="entry name" value="HHH_5"/>
    <property type="match status" value="1"/>
</dbReference>
<keyword evidence="4" id="KW-1185">Reference proteome</keyword>
<organism evidence="3 4">
    <name type="scientific">Paraglaciecola arctica BSs20135</name>
    <dbReference type="NCBI Taxonomy" id="493475"/>
    <lineage>
        <taxon>Bacteria</taxon>
        <taxon>Pseudomonadati</taxon>
        <taxon>Pseudomonadota</taxon>
        <taxon>Gammaproteobacteria</taxon>
        <taxon>Alteromonadales</taxon>
        <taxon>Alteromonadaceae</taxon>
        <taxon>Paraglaciecola</taxon>
    </lineage>
</organism>
<accession>K6YSD7</accession>
<evidence type="ECO:0000313" key="3">
    <source>
        <dbReference type="EMBL" id="GAC21087.1"/>
    </source>
</evidence>
<dbReference type="eggNOG" id="COG3743">
    <property type="taxonomic scope" value="Bacteria"/>
</dbReference>
<evidence type="ECO:0000313" key="4">
    <source>
        <dbReference type="Proteomes" id="UP000006327"/>
    </source>
</evidence>
<dbReference type="OrthoDB" id="6388233at2"/>
<feature type="compositionally biased region" description="Low complexity" evidence="2">
    <location>
        <begin position="107"/>
        <end position="117"/>
    </location>
</feature>
<proteinExistence type="predicted"/>
<dbReference type="Proteomes" id="UP000006327">
    <property type="component" value="Unassembled WGS sequence"/>
</dbReference>
<dbReference type="AlphaFoldDB" id="K6YSD7"/>
<dbReference type="STRING" id="493475.GARC_4145"/>
<dbReference type="InterPro" id="IPR010995">
    <property type="entry name" value="DNA_repair_Rad51/TF_NusA_a-hlx"/>
</dbReference>
<feature type="region of interest" description="Disordered" evidence="2">
    <location>
        <begin position="107"/>
        <end position="133"/>
    </location>
</feature>
<dbReference type="SUPFAM" id="SSF47794">
    <property type="entry name" value="Rad51 N-terminal domain-like"/>
    <property type="match status" value="1"/>
</dbReference>
<dbReference type="EMBL" id="BAEO01000060">
    <property type="protein sequence ID" value="GAC21087.1"/>
    <property type="molecule type" value="Genomic_DNA"/>
</dbReference>
<sequence length="198" mass="21988">MSKKTSKKEAKKTFKKSISDAALKKINRKLISTKNALENQVEDLSLQVKKLGKKSGKKALKLFNELDANYHRKLVDLQDEFEERLASLSSMQDKVVELMTEKVTTTKSATAKLSKPVKPTKTKPKSTPQPKAAIKTATIASINSIGPVMQKKLAEKGITTLDDIANTPKDKIQILKQFENERGFSTWEGQAKTLLADS</sequence>
<comment type="caution">
    <text evidence="3">The sequence shown here is derived from an EMBL/GenBank/DDBJ whole genome shotgun (WGS) entry which is preliminary data.</text>
</comment>
<dbReference type="GO" id="GO:0000166">
    <property type="term" value="F:nucleotide binding"/>
    <property type="evidence" value="ECO:0007669"/>
    <property type="project" value="InterPro"/>
</dbReference>
<keyword evidence="1" id="KW-0175">Coiled coil</keyword>
<name>K6YSD7_9ALTE</name>
<evidence type="ECO:0000256" key="1">
    <source>
        <dbReference type="SAM" id="Coils"/>
    </source>
</evidence>
<reference evidence="3 4" key="1">
    <citation type="journal article" date="2017" name="Antonie Van Leeuwenhoek">
        <title>Rhizobium rhizosphaerae sp. nov., a novel species isolated from rice rhizosphere.</title>
        <authorList>
            <person name="Zhao J.J."/>
            <person name="Zhang J."/>
            <person name="Zhang R.J."/>
            <person name="Zhang C.W."/>
            <person name="Yin H.Q."/>
            <person name="Zhang X.X."/>
        </authorList>
    </citation>
    <scope>NUCLEOTIDE SEQUENCE [LARGE SCALE GENOMIC DNA]</scope>
    <source>
        <strain evidence="3 4">BSs20135</strain>
    </source>
</reference>
<protein>
    <submittedName>
        <fullName evidence="3">Uncharacterized protein</fullName>
    </submittedName>
</protein>
<feature type="coiled-coil region" evidence="1">
    <location>
        <begin position="23"/>
        <end position="54"/>
    </location>
</feature>